<evidence type="ECO:0000256" key="1">
    <source>
        <dbReference type="ARBA" id="ARBA00022679"/>
    </source>
</evidence>
<accession>A0ABV4NI89</accession>
<sequence length="308" mass="36270">MVEVIDVTDWIGDEHHAIFPVGARDKEMLWSPETRVEDLKPNWPYLFKESIYRYQDQYWTELVAYIVSKYLAVDVPKVFPAIKQTEDGIVCGSLIEWFYDVDSERFVHAGSYFKRIIPDFDDKTGKQHNFSDMNIFIRGLAIQAGLVTERVEWLADMALFDSLIGNTDRHQENWGVVFQSDEKSRLSPLFDNGTSLGHERFLDKVKDWDDNRLKAYVMRGCHHLRVNRENTKQRIKHFELVDGISAANKDIQKYMQQKLDTLDLEGMLAEIEDLTKIDIDVPFTQERFDWIKRNIVMRLELLKEEVKK</sequence>
<comment type="caution">
    <text evidence="4">The sequence shown here is derived from an EMBL/GenBank/DDBJ whole genome shotgun (WGS) entry which is preliminary data.</text>
</comment>
<dbReference type="InterPro" id="IPR012893">
    <property type="entry name" value="HipA-like_C"/>
</dbReference>
<keyword evidence="1" id="KW-0808">Transferase</keyword>
<evidence type="ECO:0000313" key="4">
    <source>
        <dbReference type="EMBL" id="MFA0570836.1"/>
    </source>
</evidence>
<reference evidence="4 5" key="1">
    <citation type="journal article" date="2024" name="ISME J.">
        <title>Tailless and filamentous prophages are predominant in marine Vibrio.</title>
        <authorList>
            <person name="Steensen K."/>
            <person name="Seneca J."/>
            <person name="Bartlau N."/>
            <person name="Yu X.A."/>
            <person name="Hussain F.A."/>
            <person name="Polz M.F."/>
        </authorList>
    </citation>
    <scope>NUCLEOTIDE SEQUENCE [LARGE SCALE GENOMIC DNA]</scope>
    <source>
        <strain evidence="4 5">10N.222.51.A1</strain>
    </source>
</reference>
<name>A0ABV4NI89_9VIBR</name>
<organism evidence="4 5">
    <name type="scientific">Vibrio gallaecicus</name>
    <dbReference type="NCBI Taxonomy" id="552386"/>
    <lineage>
        <taxon>Bacteria</taxon>
        <taxon>Pseudomonadati</taxon>
        <taxon>Pseudomonadota</taxon>
        <taxon>Gammaproteobacteria</taxon>
        <taxon>Vibrionales</taxon>
        <taxon>Vibrionaceae</taxon>
        <taxon>Vibrio</taxon>
    </lineage>
</organism>
<evidence type="ECO:0000256" key="2">
    <source>
        <dbReference type="ARBA" id="ARBA00022777"/>
    </source>
</evidence>
<dbReference type="RefSeq" id="WP_372268603.1">
    <property type="nucleotide sequence ID" value="NZ_JBFRUW010000140.1"/>
</dbReference>
<keyword evidence="5" id="KW-1185">Reference proteome</keyword>
<dbReference type="Gene3D" id="1.10.1070.20">
    <property type="match status" value="1"/>
</dbReference>
<evidence type="ECO:0000259" key="3">
    <source>
        <dbReference type="Pfam" id="PF07804"/>
    </source>
</evidence>
<keyword evidence="2" id="KW-0418">Kinase</keyword>
<dbReference type="EMBL" id="JBFRUW010000140">
    <property type="protein sequence ID" value="MFA0570836.1"/>
    <property type="molecule type" value="Genomic_DNA"/>
</dbReference>
<dbReference type="Proteomes" id="UP001570417">
    <property type="component" value="Unassembled WGS sequence"/>
</dbReference>
<dbReference type="Pfam" id="PF07804">
    <property type="entry name" value="HipA_C"/>
    <property type="match status" value="1"/>
</dbReference>
<proteinExistence type="predicted"/>
<gene>
    <name evidence="4" type="ORF">AB4566_21540</name>
</gene>
<protein>
    <submittedName>
        <fullName evidence="4">HipA domain-containing protein</fullName>
    </submittedName>
</protein>
<feature type="domain" description="HipA-like C-terminal" evidence="3">
    <location>
        <begin position="128"/>
        <end position="237"/>
    </location>
</feature>
<evidence type="ECO:0000313" key="5">
    <source>
        <dbReference type="Proteomes" id="UP001570417"/>
    </source>
</evidence>